<dbReference type="EMBL" id="HBEZ01015504">
    <property type="protein sequence ID" value="CAD8630888.1"/>
    <property type="molecule type" value="Transcribed_RNA"/>
</dbReference>
<accession>A0A7S0M499</accession>
<dbReference type="InterPro" id="IPR009003">
    <property type="entry name" value="Peptidase_S1_PA"/>
</dbReference>
<name>A0A7S0M499_9CRYP</name>
<evidence type="ECO:0000256" key="1">
    <source>
        <dbReference type="ARBA" id="ARBA00023157"/>
    </source>
</evidence>
<feature type="domain" description="Peptidase S1" evidence="4">
    <location>
        <begin position="1"/>
        <end position="292"/>
    </location>
</feature>
<dbReference type="PROSITE" id="PS50240">
    <property type="entry name" value="TRYPSIN_DOM"/>
    <property type="match status" value="1"/>
</dbReference>
<evidence type="ECO:0000259" key="4">
    <source>
        <dbReference type="PROSITE" id="PS50240"/>
    </source>
</evidence>
<dbReference type="SUPFAM" id="SSF50494">
    <property type="entry name" value="Trypsin-like serine proteases"/>
    <property type="match status" value="1"/>
</dbReference>
<feature type="signal peptide" evidence="3">
    <location>
        <begin position="1"/>
        <end position="19"/>
    </location>
</feature>
<dbReference type="PANTHER" id="PTHR24276:SF98">
    <property type="entry name" value="FI18310P1-RELATED"/>
    <property type="match status" value="1"/>
</dbReference>
<keyword evidence="3" id="KW-0732">Signal</keyword>
<feature type="transmembrane region" description="Helical" evidence="2">
    <location>
        <begin position="368"/>
        <end position="391"/>
    </location>
</feature>
<keyword evidence="2" id="KW-1133">Transmembrane helix</keyword>
<reference evidence="5" key="1">
    <citation type="submission" date="2021-01" db="EMBL/GenBank/DDBJ databases">
        <authorList>
            <person name="Corre E."/>
            <person name="Pelletier E."/>
            <person name="Niang G."/>
            <person name="Scheremetjew M."/>
            <person name="Finn R."/>
            <person name="Kale V."/>
            <person name="Holt S."/>
            <person name="Cochrane G."/>
            <person name="Meng A."/>
            <person name="Brown T."/>
            <person name="Cohen L."/>
        </authorList>
    </citation>
    <scope>NUCLEOTIDE SEQUENCE</scope>
    <source>
        <strain evidence="5">CCAP979/52</strain>
    </source>
</reference>
<keyword evidence="2" id="KW-0472">Membrane</keyword>
<protein>
    <recommendedName>
        <fullName evidence="4">Peptidase S1 domain-containing protein</fullName>
    </recommendedName>
</protein>
<keyword evidence="2" id="KW-0812">Transmembrane</keyword>
<dbReference type="Pfam" id="PF00089">
    <property type="entry name" value="Trypsin"/>
    <property type="match status" value="1"/>
</dbReference>
<evidence type="ECO:0000256" key="2">
    <source>
        <dbReference type="SAM" id="Phobius"/>
    </source>
</evidence>
<evidence type="ECO:0000313" key="5">
    <source>
        <dbReference type="EMBL" id="CAD8630888.1"/>
    </source>
</evidence>
<keyword evidence="1" id="KW-1015">Disulfide bond</keyword>
<feature type="chain" id="PRO_5030524227" description="Peptidase S1 domain-containing protein" evidence="3">
    <location>
        <begin position="20"/>
        <end position="427"/>
    </location>
</feature>
<dbReference type="GO" id="GO:0006508">
    <property type="term" value="P:proteolysis"/>
    <property type="evidence" value="ECO:0007669"/>
    <property type="project" value="InterPro"/>
</dbReference>
<dbReference type="GO" id="GO:0004252">
    <property type="term" value="F:serine-type endopeptidase activity"/>
    <property type="evidence" value="ECO:0007669"/>
    <property type="project" value="InterPro"/>
</dbReference>
<dbReference type="PANTHER" id="PTHR24276">
    <property type="entry name" value="POLYSERASE-RELATED"/>
    <property type="match status" value="1"/>
</dbReference>
<organism evidence="5">
    <name type="scientific">Cryptomonas curvata</name>
    <dbReference type="NCBI Taxonomy" id="233186"/>
    <lineage>
        <taxon>Eukaryota</taxon>
        <taxon>Cryptophyceae</taxon>
        <taxon>Cryptomonadales</taxon>
        <taxon>Cryptomonadaceae</taxon>
        <taxon>Cryptomonas</taxon>
    </lineage>
</organism>
<sequence>MKGFSFIFFIPIFFEVVAPAGDVPTSQTVLLIQVGRTQLVQSFNGKPVYNCNGVIVRPWWVLTSARCLVNNYFQFRFPQGSSVLIGCTSSGSNCPSYELQTIITHPCFNPSDGFYHDDLALLQIKADATKPMPVSSISIDGVDGVPSISVGTPFIWSGIFKAASSVASDVDVAENGPQQLSAKLVEPLLCNTQFEGIAAIVDGQTRIELKNTLCTQDDAPESHLSSFLPRGWPAVAVVQGTPWLIGLSLLAPGWINVGQPSAPGSGSVGAAGQFRLYVRVRHYADFIRTTVEGSRVFNCSTGCPLTQGGCPVCANETAAGAGDRDASSCFVPCRVCPPSSSLAGKAGSLVAAVRGDLALALAATDEGIAGTTVCSVAALCLCLFALYRYVVFRRKIQMRRRMDGDPMDSDNVTVRLDTPRSIWGRWG</sequence>
<dbReference type="InterPro" id="IPR001254">
    <property type="entry name" value="Trypsin_dom"/>
</dbReference>
<dbReference type="InterPro" id="IPR043504">
    <property type="entry name" value="Peptidase_S1_PA_chymotrypsin"/>
</dbReference>
<gene>
    <name evidence="5" type="ORF">CCUR1050_LOCUS8567</name>
</gene>
<dbReference type="InterPro" id="IPR050430">
    <property type="entry name" value="Peptidase_S1"/>
</dbReference>
<dbReference type="Gene3D" id="2.40.10.10">
    <property type="entry name" value="Trypsin-like serine proteases"/>
    <property type="match status" value="1"/>
</dbReference>
<dbReference type="AlphaFoldDB" id="A0A7S0M499"/>
<evidence type="ECO:0000256" key="3">
    <source>
        <dbReference type="SAM" id="SignalP"/>
    </source>
</evidence>
<proteinExistence type="predicted"/>